<feature type="domain" description="PKD" evidence="2">
    <location>
        <begin position="917"/>
        <end position="971"/>
    </location>
</feature>
<keyword evidence="4" id="KW-1185">Reference proteome</keyword>
<dbReference type="EMBL" id="JACVEL010000010">
    <property type="protein sequence ID" value="MBC9813475.1"/>
    <property type="molecule type" value="Genomic_DNA"/>
</dbReference>
<dbReference type="Pfam" id="PF17517">
    <property type="entry name" value="IgGFc_binding"/>
    <property type="match status" value="1"/>
</dbReference>
<dbReference type="RefSeq" id="WP_216714575.1">
    <property type="nucleotide sequence ID" value="NZ_JACVEL010000010.1"/>
</dbReference>
<gene>
    <name evidence="3" type="ORF">H9Y05_13435</name>
</gene>
<accession>A0A8J6PFJ2</accession>
<dbReference type="InterPro" id="IPR035234">
    <property type="entry name" value="IgGFc-bd_N"/>
</dbReference>
<dbReference type="SMART" id="SM00089">
    <property type="entry name" value="PKD"/>
    <property type="match status" value="3"/>
</dbReference>
<feature type="domain" description="PKD" evidence="2">
    <location>
        <begin position="1057"/>
        <end position="1122"/>
    </location>
</feature>
<dbReference type="AlphaFoldDB" id="A0A8J6PFJ2"/>
<evidence type="ECO:0000259" key="2">
    <source>
        <dbReference type="PROSITE" id="PS50093"/>
    </source>
</evidence>
<dbReference type="CDD" id="cd00146">
    <property type="entry name" value="PKD"/>
    <property type="match status" value="3"/>
</dbReference>
<dbReference type="PROSITE" id="PS50093">
    <property type="entry name" value="PKD"/>
    <property type="match status" value="2"/>
</dbReference>
<dbReference type="InterPro" id="IPR013783">
    <property type="entry name" value="Ig-like_fold"/>
</dbReference>
<dbReference type="InterPro" id="IPR035986">
    <property type="entry name" value="PKD_dom_sf"/>
</dbReference>
<organism evidence="3 4">
    <name type="scientific">Taishania pollutisoli</name>
    <dbReference type="NCBI Taxonomy" id="2766479"/>
    <lineage>
        <taxon>Bacteria</taxon>
        <taxon>Pseudomonadati</taxon>
        <taxon>Bacteroidota</taxon>
        <taxon>Flavobacteriia</taxon>
        <taxon>Flavobacteriales</taxon>
        <taxon>Crocinitomicaceae</taxon>
        <taxon>Taishania</taxon>
    </lineage>
</organism>
<evidence type="ECO:0000313" key="3">
    <source>
        <dbReference type="EMBL" id="MBC9813475.1"/>
    </source>
</evidence>
<dbReference type="SUPFAM" id="SSF49299">
    <property type="entry name" value="PKD domain"/>
    <property type="match status" value="3"/>
</dbReference>
<evidence type="ECO:0000313" key="4">
    <source>
        <dbReference type="Proteomes" id="UP000652681"/>
    </source>
</evidence>
<evidence type="ECO:0000256" key="1">
    <source>
        <dbReference type="SAM" id="SignalP"/>
    </source>
</evidence>
<feature type="signal peptide" evidence="1">
    <location>
        <begin position="1"/>
        <end position="22"/>
    </location>
</feature>
<feature type="chain" id="PRO_5035299433" evidence="1">
    <location>
        <begin position="23"/>
        <end position="1226"/>
    </location>
</feature>
<dbReference type="Pfam" id="PF13585">
    <property type="entry name" value="CHU_C"/>
    <property type="match status" value="1"/>
</dbReference>
<dbReference type="Pfam" id="PF18911">
    <property type="entry name" value="PKD_4"/>
    <property type="match status" value="3"/>
</dbReference>
<comment type="caution">
    <text evidence="3">The sequence shown here is derived from an EMBL/GenBank/DDBJ whole genome shotgun (WGS) entry which is preliminary data.</text>
</comment>
<sequence>MKNRLIFIIITAFLSFSNAVSAQIDTTFWFAAPWVTPSHANNVPVVFRLSSFENPTTVRLYQPAGTFDTTVVVPPNSLNSVFVSHIINTLEAKPANTALDYGIKIEADTLITVVYEVVTNVNNPETYSLKGSNGVGLEFVTPFQTSWNNGSYSPIAPKQMFCIVATEDNTTIWITPRAAIVGHPTGITYSITLDKGQVYTAENVTQATSVSGNNLSGSIIVADKPIAVTISDDSVTNSGGGCRDLMGDQIVPVEVVGTEYIVNKGSMYVASNEGIYVVATENFTEVTITTINGTSTHLLNQGDTWNYVITEELNHVQADKPVYVLQASGFGCELGAALLPPINCAGSSQVSFTRTNNQSFFLNILCPTSAVNNFLLNGSSTLVPGSAFNVVPGTGGQWSGTQISFNTTDLPSGATNLIENTSDFFALGVINGGAGSGCYYHYMSSFIRRIYTDAGTDTTLCNGASSIALNGDIKGATTTGIWSVVNGTGTFQNATNLTTLYYPTNSDYAQGELTFVLTSTGNCNAVTDTMRVDFIQAPIVTVDTDQTFCKNNIPTITISGGVQFATTAIWSGGNGGAFGNPNDLTTTYTPSPLELAADSVALFLTSAGSFFACESDVDTIVLHFTPAPDVFAGPDLFICSDETILSLSGTIGGATTTGEWTTNGNGAFSPSQSNLTTDYLIDPADIASGSFVLVLTSTNNQDCLAEVDTVYVNVTAQPTLDITSQDSICSTSALIPLSGVISGGFGAQWSTNGFGNISDVNALNTYYNVSSVDTTLGYVDFYLTTVGVCSGQMDSIRVYFVNAPVVNAGPDQLLCENSAVQLTGQISGPAPAGMWSSLGTGSFVPGNAFLSTIYFPSAGDILNGGVTLLLESTNNYGCVPENDSLFITFKEVPEATFAVTPVCQGANANFIDQSTFSSGTITNWEWNFGNGTTSSVNNPQHVYSNGGNYTVQLVVTADNNCTDTITQNVVIYHLPVPAFTNTNACEMNAIYFTDQSTLSSGTVTGWHYDFYGMGNSYVQNPEFVFQIPGDYPVTLTVTSSDGCSASITQNVSVIQSPDANFSMTPNPALVGQDVYFQDLSSGTNLTNWYWDFGDGAADNQQNSYHDYSMGGVYTVVLTVTDANNCKDIVSRQISIELLPVLPTGFTPNGDGENDVFIIRGGPFRSVDFKVYSNWGTLIFETNDYTVGWDGTHKGENAPVGVYTWTFVVEMGNGQIVKKSGDVTLIR</sequence>
<dbReference type="Gene3D" id="2.60.40.10">
    <property type="entry name" value="Immunoglobulins"/>
    <property type="match status" value="3"/>
</dbReference>
<dbReference type="InterPro" id="IPR022409">
    <property type="entry name" value="PKD/Chitinase_dom"/>
</dbReference>
<dbReference type="NCBIfam" id="TIGR04131">
    <property type="entry name" value="Bac_Flav_CTERM"/>
    <property type="match status" value="1"/>
</dbReference>
<keyword evidence="1" id="KW-0732">Signal</keyword>
<dbReference type="InterPro" id="IPR026341">
    <property type="entry name" value="T9SS_type_B"/>
</dbReference>
<reference evidence="3" key="1">
    <citation type="submission" date="2020-09" db="EMBL/GenBank/DDBJ databases">
        <title>Taishania pollutisoli gen. nov., sp. nov., Isolated from Tetrabromobisphenol A-Contaminated Soil.</title>
        <authorList>
            <person name="Chen Q."/>
        </authorList>
    </citation>
    <scope>NUCLEOTIDE SEQUENCE</scope>
    <source>
        <strain evidence="3">CZZ-1</strain>
    </source>
</reference>
<dbReference type="InterPro" id="IPR000601">
    <property type="entry name" value="PKD_dom"/>
</dbReference>
<dbReference type="Proteomes" id="UP000652681">
    <property type="component" value="Unassembled WGS sequence"/>
</dbReference>
<name>A0A8J6PFJ2_9FLAO</name>
<proteinExistence type="predicted"/>
<protein>
    <submittedName>
        <fullName evidence="3">Gliding motility-associated C-terminal domain-containing protein</fullName>
    </submittedName>
</protein>